<gene>
    <name evidence="2" type="ORF">CDAR_366741</name>
</gene>
<organism evidence="2 3">
    <name type="scientific">Caerostris darwini</name>
    <dbReference type="NCBI Taxonomy" id="1538125"/>
    <lineage>
        <taxon>Eukaryota</taxon>
        <taxon>Metazoa</taxon>
        <taxon>Ecdysozoa</taxon>
        <taxon>Arthropoda</taxon>
        <taxon>Chelicerata</taxon>
        <taxon>Arachnida</taxon>
        <taxon>Araneae</taxon>
        <taxon>Araneomorphae</taxon>
        <taxon>Entelegynae</taxon>
        <taxon>Araneoidea</taxon>
        <taxon>Araneidae</taxon>
        <taxon>Caerostris</taxon>
    </lineage>
</organism>
<reference evidence="2 3" key="1">
    <citation type="submission" date="2021-06" db="EMBL/GenBank/DDBJ databases">
        <title>Caerostris darwini draft genome.</title>
        <authorList>
            <person name="Kono N."/>
            <person name="Arakawa K."/>
        </authorList>
    </citation>
    <scope>NUCLEOTIDE SEQUENCE [LARGE SCALE GENOMIC DNA]</scope>
</reference>
<accession>A0AAV4Q6R4</accession>
<sequence length="157" mass="17724">MKISKHHTTKEQKEMGGWGQEPPHDEAHRRKKNPISKNNYPTTIPCKKRMQPADPSIKRCILLGAPFPSGGPTLQGRLRGDWTKGPGQQTIPLRGKFKERGGDWIGQRLFVVCVEVFLRIKPDCCVWLARHSMTHPPFSACVGSSPCRDAHPLRHKC</sequence>
<dbReference type="AlphaFoldDB" id="A0AAV4Q6R4"/>
<feature type="region of interest" description="Disordered" evidence="1">
    <location>
        <begin position="1"/>
        <end position="50"/>
    </location>
</feature>
<keyword evidence="3" id="KW-1185">Reference proteome</keyword>
<name>A0AAV4Q6R4_9ARAC</name>
<proteinExistence type="predicted"/>
<evidence type="ECO:0000256" key="1">
    <source>
        <dbReference type="SAM" id="MobiDB-lite"/>
    </source>
</evidence>
<evidence type="ECO:0000313" key="2">
    <source>
        <dbReference type="EMBL" id="GIY03776.1"/>
    </source>
</evidence>
<comment type="caution">
    <text evidence="2">The sequence shown here is derived from an EMBL/GenBank/DDBJ whole genome shotgun (WGS) entry which is preliminary data.</text>
</comment>
<protein>
    <submittedName>
        <fullName evidence="2">Uncharacterized protein</fullName>
    </submittedName>
</protein>
<evidence type="ECO:0000313" key="3">
    <source>
        <dbReference type="Proteomes" id="UP001054837"/>
    </source>
</evidence>
<dbReference type="EMBL" id="BPLQ01003840">
    <property type="protein sequence ID" value="GIY03776.1"/>
    <property type="molecule type" value="Genomic_DNA"/>
</dbReference>
<dbReference type="Proteomes" id="UP001054837">
    <property type="component" value="Unassembled WGS sequence"/>
</dbReference>